<dbReference type="Gene3D" id="3.30.420.480">
    <property type="entry name" value="Domain of unknown function (DUF4445)"/>
    <property type="match status" value="1"/>
</dbReference>
<dbReference type="AlphaFoldDB" id="D5EMH5"/>
<dbReference type="OrthoDB" id="9810588at2"/>
<dbReference type="PANTHER" id="PTHR42895">
    <property type="entry name" value="IRON-SULFUR CLUSTER-BINDING PROTEIN-RELATED"/>
    <property type="match status" value="1"/>
</dbReference>
<dbReference type="Pfam" id="PF14574">
    <property type="entry name" value="RACo_C_ter"/>
    <property type="match status" value="1"/>
</dbReference>
<dbReference type="InterPro" id="IPR036010">
    <property type="entry name" value="2Fe-2S_ferredoxin-like_sf"/>
</dbReference>
<dbReference type="GO" id="GO:0051536">
    <property type="term" value="F:iron-sulfur cluster binding"/>
    <property type="evidence" value="ECO:0007669"/>
    <property type="project" value="InterPro"/>
</dbReference>
<evidence type="ECO:0000313" key="3">
    <source>
        <dbReference type="EMBL" id="ADE53381.1"/>
    </source>
</evidence>
<dbReference type="PANTHER" id="PTHR42895:SF1">
    <property type="entry name" value="IRON-SULFUR CLUSTER PROTEIN"/>
    <property type="match status" value="1"/>
</dbReference>
<dbReference type="RefSeq" id="WP_013042106.1">
    <property type="nucleotide sequence ID" value="NC_014008.1"/>
</dbReference>
<dbReference type="InterPro" id="IPR027980">
    <property type="entry name" value="RACo_C"/>
</dbReference>
<reference evidence="3 4" key="1">
    <citation type="journal article" date="2010" name="Stand. Genomic Sci.">
        <title>Complete genome sequence of Coraliomargarita akajimensis type strain (04OKA010-24).</title>
        <authorList>
            <person name="Mavromatis K."/>
            <person name="Abt B."/>
            <person name="Brambilla E."/>
            <person name="Lapidus A."/>
            <person name="Copeland A."/>
            <person name="Deshpande S."/>
            <person name="Nolan M."/>
            <person name="Lucas S."/>
            <person name="Tice H."/>
            <person name="Cheng J.F."/>
            <person name="Han C."/>
            <person name="Detter J.C."/>
            <person name="Woyke T."/>
            <person name="Goodwin L."/>
            <person name="Pitluck S."/>
            <person name="Held B."/>
            <person name="Brettin T."/>
            <person name="Tapia R."/>
            <person name="Ivanova N."/>
            <person name="Mikhailova N."/>
            <person name="Pati A."/>
            <person name="Liolios K."/>
            <person name="Chen A."/>
            <person name="Palaniappan K."/>
            <person name="Land M."/>
            <person name="Hauser L."/>
            <person name="Chang Y.J."/>
            <person name="Jeffries C.D."/>
            <person name="Rohde M."/>
            <person name="Goker M."/>
            <person name="Bristow J."/>
            <person name="Eisen J.A."/>
            <person name="Markowitz V."/>
            <person name="Hugenholtz P."/>
            <person name="Klenk H.P."/>
            <person name="Kyrpides N.C."/>
        </authorList>
    </citation>
    <scope>NUCLEOTIDE SEQUENCE [LARGE SCALE GENOMIC DNA]</scope>
    <source>
        <strain evidence="4">DSM 45221 / IAM 15411 / JCM 23193 / KCTC 12865</strain>
    </source>
</reference>
<feature type="domain" description="RACo C-terminal" evidence="1">
    <location>
        <begin position="276"/>
        <end position="516"/>
    </location>
</feature>
<evidence type="ECO:0000313" key="4">
    <source>
        <dbReference type="Proteomes" id="UP000000925"/>
    </source>
</evidence>
<organism evidence="3 4">
    <name type="scientific">Coraliomargarita akajimensis (strain DSM 45221 / IAM 15411 / JCM 23193 / KCTC 12865 / 04OKA010-24)</name>
    <dbReference type="NCBI Taxonomy" id="583355"/>
    <lineage>
        <taxon>Bacteria</taxon>
        <taxon>Pseudomonadati</taxon>
        <taxon>Verrucomicrobiota</taxon>
        <taxon>Opitutia</taxon>
        <taxon>Puniceicoccales</taxon>
        <taxon>Coraliomargaritaceae</taxon>
        <taxon>Coraliomargarita</taxon>
    </lineage>
</organism>
<dbReference type="KEGG" id="caa:Caka_0356"/>
<sequence>MNLTLQFEQANGTVRTDTVPVETSEQKLSELLDEQGVALNYRCGGQGLCKGCLVEDPECGYVRACQVQVGELKGPLRIPMNSQAISVLHGVTDFQVSTDCPLKVEPRAGVGMVLDIGTTTVAGSLWNLEQSSCLVAESIGNSQWRYGDNIVSRITYSLQHVDGLKQLNRSLLQDTLKPLVESLLKAAQLDRSAITECLVAANPTMLHMLSMDSLEGMAQFPFEIKYLSGRAIENPLKRLSGLEQMYLLPSMGPFVGSDITAGAIAAGMHERREGNELLIDFGTNGEILLRAREDYFATATAAGPAFEGGSLNCGAKASTGVVSKIDFKEDAWQLELIGRDATRATGISGAAYVDFIAKAHQLGLLNDFGRVDESSTRLESLAVSGVDQRVVRISDQLFVSEQDIAELLQAKAAIAAGIRSLLERAQIEADELDHIYISGGFGYHLNMQHVCAIGLLPTLDAQCYSVLGNGSLGGASLMLLDPKLKAIAERLAAETCSVELNQEPDFEDHYIDSLALGDFE</sequence>
<dbReference type="SUPFAM" id="SSF54292">
    <property type="entry name" value="2Fe-2S ferredoxin-like"/>
    <property type="match status" value="1"/>
</dbReference>
<dbReference type="InterPro" id="IPR052911">
    <property type="entry name" value="Corrinoid_activation_enz"/>
</dbReference>
<dbReference type="InterPro" id="IPR041414">
    <property type="entry name" value="Raco-like_middle"/>
</dbReference>
<dbReference type="InterPro" id="IPR042259">
    <property type="entry name" value="Raco-like_middle_sf"/>
</dbReference>
<dbReference type="STRING" id="583355.Caka_0356"/>
<evidence type="ECO:0000259" key="2">
    <source>
        <dbReference type="Pfam" id="PF17651"/>
    </source>
</evidence>
<protein>
    <submittedName>
        <fullName evidence="3">Ferredoxin</fullName>
    </submittedName>
</protein>
<dbReference type="EMBL" id="CP001998">
    <property type="protein sequence ID" value="ADE53381.1"/>
    <property type="molecule type" value="Genomic_DNA"/>
</dbReference>
<keyword evidence="4" id="KW-1185">Reference proteome</keyword>
<gene>
    <name evidence="3" type="ordered locus">Caka_0356</name>
</gene>
<accession>D5EMH5</accession>
<name>D5EMH5_CORAD</name>
<dbReference type="HOGENOM" id="CLU_019091_1_0_0"/>
<dbReference type="Proteomes" id="UP000000925">
    <property type="component" value="Chromosome"/>
</dbReference>
<dbReference type="eggNOG" id="COG3894">
    <property type="taxonomic scope" value="Bacteria"/>
</dbReference>
<dbReference type="Pfam" id="PF17651">
    <property type="entry name" value="Raco_middle"/>
    <property type="match status" value="1"/>
</dbReference>
<feature type="domain" description="RACo-like middle region" evidence="2">
    <location>
        <begin position="111"/>
        <end position="270"/>
    </location>
</feature>
<evidence type="ECO:0000259" key="1">
    <source>
        <dbReference type="Pfam" id="PF14574"/>
    </source>
</evidence>
<proteinExistence type="predicted"/>